<protein>
    <submittedName>
        <fullName evidence="3">Polymorphic toxin type 15 domain-containing protein</fullName>
    </submittedName>
</protein>
<accession>A0AAJ6P438</accession>
<feature type="domain" description="Novel toxin 15" evidence="2">
    <location>
        <begin position="370"/>
        <end position="526"/>
    </location>
</feature>
<feature type="region of interest" description="Disordered" evidence="1">
    <location>
        <begin position="294"/>
        <end position="340"/>
    </location>
</feature>
<dbReference type="KEGG" id="aviv:LF296_12405"/>
<reference evidence="3" key="2">
    <citation type="submission" date="2023-02" db="EMBL/GenBank/DDBJ databases">
        <authorList>
            <person name="Huang Y."/>
            <person name="Zhang Y."/>
            <person name="Zhang T."/>
            <person name="Wang J."/>
        </authorList>
    </citation>
    <scope>NUCLEOTIDE SEQUENCE</scope>
    <source>
        <strain evidence="3">KJ-1</strain>
    </source>
</reference>
<dbReference type="EMBL" id="CP085083">
    <property type="protein sequence ID" value="WDZ50123.1"/>
    <property type="molecule type" value="Genomic_DNA"/>
</dbReference>
<dbReference type="InterPro" id="IPR049802">
    <property type="entry name" value="RhsC-like_FIX"/>
</dbReference>
<dbReference type="Pfam" id="PF15604">
    <property type="entry name" value="Ntox15"/>
    <property type="match status" value="1"/>
</dbReference>
<evidence type="ECO:0000313" key="3">
    <source>
        <dbReference type="EMBL" id="WDZ50123.1"/>
    </source>
</evidence>
<proteinExistence type="predicted"/>
<dbReference type="Proteomes" id="UP001199528">
    <property type="component" value="Chromosome"/>
</dbReference>
<evidence type="ECO:0000259" key="2">
    <source>
        <dbReference type="Pfam" id="PF15604"/>
    </source>
</evidence>
<dbReference type="InterPro" id="IPR028949">
    <property type="entry name" value="Ntox15"/>
</dbReference>
<gene>
    <name evidence="3" type="ORF">LF296_12405</name>
</gene>
<dbReference type="AlphaFoldDB" id="A0AAJ6P438"/>
<reference evidence="3" key="1">
    <citation type="journal article" date="2022" name="Front Environ Sci">
        <title>Complete genome sequence analysis of a novel alkane-degrading bacterial strain, Acinetobacter vivianii KJ-1, and its diesel degradation ability.</title>
        <authorList>
            <person name="Zhang Y."/>
            <person name="Song F."/>
            <person name="Wang J."/>
            <person name="Zhao Q."/>
            <person name="Zheng L."/>
            <person name="Wang Z."/>
            <person name="Zhang X."/>
            <person name="Gao Y."/>
            <person name="Chen G."/>
            <person name="Huang Y."/>
        </authorList>
    </citation>
    <scope>NUCLEOTIDE SEQUENCE</scope>
    <source>
        <strain evidence="3">KJ-1</strain>
    </source>
</reference>
<evidence type="ECO:0000313" key="4">
    <source>
        <dbReference type="Proteomes" id="UP001199528"/>
    </source>
</evidence>
<feature type="region of interest" description="Disordered" evidence="1">
    <location>
        <begin position="348"/>
        <end position="367"/>
    </location>
</feature>
<evidence type="ECO:0000256" key="1">
    <source>
        <dbReference type="SAM" id="MobiDB-lite"/>
    </source>
</evidence>
<name>A0AAJ6P438_9GAMM</name>
<dbReference type="RefSeq" id="WP_272654538.1">
    <property type="nucleotide sequence ID" value="NZ_CP085083.1"/>
</dbReference>
<dbReference type="CDD" id="cd20746">
    <property type="entry name" value="FIX_Ntox15_NUC_DUF4112_RhsA-like"/>
    <property type="match status" value="1"/>
</dbReference>
<feature type="compositionally biased region" description="Basic and acidic residues" evidence="1">
    <location>
        <begin position="317"/>
        <end position="329"/>
    </location>
</feature>
<sequence length="530" mass="60254">MSNPQNQQFWNQIAKRSTEIQQDFWYGAEKLAKYLSDNPAQYSRYMTYDTSKPDPSWPWWKTALFYIGQSQYNQSVTSYNSSQIILEKSSWLWGMLQGDFNKSPSMSQLIVGGLISLIPVVDQVCDVRDLIANSITLSDEKSRNTENYMALALTSIGVIPEVGSAIKSVVQLRKAKDFSKIKLFKTMEHYEEVLSKFKVNCPWGKAPEAWLRSKPWKAMATRAYNALKNNINRILTVINECLKKFNGAFRNALVRFQATLNHILKTIKQYIDKLCDEVERAMASILPQPPLAMAGAGNAGRHNTPTGRYEANVGSGKKTEVTNRQKKETPPPPRKMKPKHVVEPCLEPKKGLKNSWGKKTGKSQTELDAEFDRQLKRQEEGLNRLTVDEYQKNRETYKKYKRAGTGSEQQKIREDMRRQLEESEYKKLRTEQPQLSKAQLERMAEDNANKTLEGLDVLHNPDMQLGGFDVKHTPEKPPTLDDFGHSGVNRSIGSQMAAKERLASMDTAAAQAKAKGMGKDAMDIELKRCK</sequence>
<organism evidence="3 4">
    <name type="scientific">Acinetobacter vivianii</name>
    <dbReference type="NCBI Taxonomy" id="1776742"/>
    <lineage>
        <taxon>Bacteria</taxon>
        <taxon>Pseudomonadati</taxon>
        <taxon>Pseudomonadota</taxon>
        <taxon>Gammaproteobacteria</taxon>
        <taxon>Moraxellales</taxon>
        <taxon>Moraxellaceae</taxon>
        <taxon>Acinetobacter</taxon>
    </lineage>
</organism>